<keyword evidence="8" id="KW-1185">Reference proteome</keyword>
<dbReference type="CDD" id="cd06174">
    <property type="entry name" value="MFS"/>
    <property type="match status" value="1"/>
</dbReference>
<dbReference type="PANTHER" id="PTHR43317">
    <property type="entry name" value="THERMOSPERMINE SYNTHASE ACAULIS5"/>
    <property type="match status" value="1"/>
</dbReference>
<feature type="transmembrane region" description="Helical" evidence="5">
    <location>
        <begin position="129"/>
        <end position="148"/>
    </location>
</feature>
<dbReference type="SUPFAM" id="SSF103473">
    <property type="entry name" value="MFS general substrate transporter"/>
    <property type="match status" value="1"/>
</dbReference>
<feature type="domain" description="Major facilitator superfamily (MFS) profile" evidence="6">
    <location>
        <begin position="22"/>
        <end position="442"/>
    </location>
</feature>
<dbReference type="InterPro" id="IPR036259">
    <property type="entry name" value="MFS_trans_sf"/>
</dbReference>
<evidence type="ECO:0000256" key="1">
    <source>
        <dbReference type="ARBA" id="ARBA00022692"/>
    </source>
</evidence>
<feature type="transmembrane region" description="Helical" evidence="5">
    <location>
        <begin position="416"/>
        <end position="436"/>
    </location>
</feature>
<keyword evidence="4 5" id="KW-0472">Membrane</keyword>
<dbReference type="Gene3D" id="1.20.1250.20">
    <property type="entry name" value="MFS general substrate transporter like domains"/>
    <property type="match status" value="2"/>
</dbReference>
<name>A0A518B4G6_9BACT</name>
<dbReference type="OrthoDB" id="9761985at2"/>
<proteinExistence type="predicted"/>
<dbReference type="AlphaFoldDB" id="A0A518B4G6"/>
<dbReference type="CDD" id="cd02440">
    <property type="entry name" value="AdoMet_MTases"/>
    <property type="match status" value="1"/>
</dbReference>
<feature type="transmembrane region" description="Helical" evidence="5">
    <location>
        <begin position="23"/>
        <end position="44"/>
    </location>
</feature>
<feature type="transmembrane region" description="Helical" evidence="5">
    <location>
        <begin position="88"/>
        <end position="108"/>
    </location>
</feature>
<dbReference type="InterPro" id="IPR020846">
    <property type="entry name" value="MFS_dom"/>
</dbReference>
<dbReference type="PROSITE" id="PS50850">
    <property type="entry name" value="MFS"/>
    <property type="match status" value="1"/>
</dbReference>
<accession>A0A518B4G6</accession>
<dbReference type="GO" id="GO:0006596">
    <property type="term" value="P:polyamine biosynthetic process"/>
    <property type="evidence" value="ECO:0007669"/>
    <property type="project" value="UniProtKB-KW"/>
</dbReference>
<organism evidence="7 8">
    <name type="scientific">Kolteria novifilia</name>
    <dbReference type="NCBI Taxonomy" id="2527975"/>
    <lineage>
        <taxon>Bacteria</taxon>
        <taxon>Pseudomonadati</taxon>
        <taxon>Planctomycetota</taxon>
        <taxon>Planctomycetia</taxon>
        <taxon>Kolteriales</taxon>
        <taxon>Kolteriaceae</taxon>
        <taxon>Kolteria</taxon>
    </lineage>
</organism>
<dbReference type="NCBIfam" id="NF037959">
    <property type="entry name" value="MFS_SpdSyn"/>
    <property type="match status" value="4"/>
</dbReference>
<keyword evidence="3" id="KW-0620">Polyamine biosynthesis</keyword>
<feature type="transmembrane region" description="Helical" evidence="5">
    <location>
        <begin position="237"/>
        <end position="261"/>
    </location>
</feature>
<gene>
    <name evidence="7" type="ORF">Pan216_27320</name>
</gene>
<keyword evidence="2 5" id="KW-1133">Transmembrane helix</keyword>
<dbReference type="Gene3D" id="3.40.50.150">
    <property type="entry name" value="Vaccinia Virus protein VP39"/>
    <property type="match status" value="1"/>
</dbReference>
<reference evidence="7 8" key="1">
    <citation type="submission" date="2019-02" db="EMBL/GenBank/DDBJ databases">
        <title>Deep-cultivation of Planctomycetes and their phenomic and genomic characterization uncovers novel biology.</title>
        <authorList>
            <person name="Wiegand S."/>
            <person name="Jogler M."/>
            <person name="Boedeker C."/>
            <person name="Pinto D."/>
            <person name="Vollmers J."/>
            <person name="Rivas-Marin E."/>
            <person name="Kohn T."/>
            <person name="Peeters S.H."/>
            <person name="Heuer A."/>
            <person name="Rast P."/>
            <person name="Oberbeckmann S."/>
            <person name="Bunk B."/>
            <person name="Jeske O."/>
            <person name="Meyerdierks A."/>
            <person name="Storesund J.E."/>
            <person name="Kallscheuer N."/>
            <person name="Luecker S."/>
            <person name="Lage O.M."/>
            <person name="Pohl T."/>
            <person name="Merkel B.J."/>
            <person name="Hornburger P."/>
            <person name="Mueller R.-W."/>
            <person name="Bruemmer F."/>
            <person name="Labrenz M."/>
            <person name="Spormann A.M."/>
            <person name="Op den Camp H."/>
            <person name="Overmann J."/>
            <person name="Amann R."/>
            <person name="Jetten M.S.M."/>
            <person name="Mascher T."/>
            <person name="Medema M.H."/>
            <person name="Devos D.P."/>
            <person name="Kaster A.-K."/>
            <person name="Ovreas L."/>
            <person name="Rohde M."/>
            <person name="Galperin M.Y."/>
            <person name="Jogler C."/>
        </authorList>
    </citation>
    <scope>NUCLEOTIDE SEQUENCE [LARGE SCALE GENOMIC DNA]</scope>
    <source>
        <strain evidence="7 8">Pan216</strain>
    </source>
</reference>
<feature type="transmembrane region" description="Helical" evidence="5">
    <location>
        <begin position="56"/>
        <end position="76"/>
    </location>
</feature>
<evidence type="ECO:0000256" key="2">
    <source>
        <dbReference type="ARBA" id="ARBA00022989"/>
    </source>
</evidence>
<feature type="transmembrane region" description="Helical" evidence="5">
    <location>
        <begin position="306"/>
        <end position="328"/>
    </location>
</feature>
<dbReference type="KEGG" id="knv:Pan216_27320"/>
<evidence type="ECO:0000256" key="4">
    <source>
        <dbReference type="ARBA" id="ARBA00023136"/>
    </source>
</evidence>
<feature type="transmembrane region" description="Helical" evidence="5">
    <location>
        <begin position="443"/>
        <end position="462"/>
    </location>
</feature>
<evidence type="ECO:0000256" key="5">
    <source>
        <dbReference type="SAM" id="Phobius"/>
    </source>
</evidence>
<feature type="transmembrane region" description="Helical" evidence="5">
    <location>
        <begin position="186"/>
        <end position="216"/>
    </location>
</feature>
<dbReference type="SUPFAM" id="SSF53335">
    <property type="entry name" value="S-adenosyl-L-methionine-dependent methyltransferases"/>
    <property type="match status" value="2"/>
</dbReference>
<evidence type="ECO:0000259" key="6">
    <source>
        <dbReference type="PROSITE" id="PS50850"/>
    </source>
</evidence>
<dbReference type="InterPro" id="IPR029063">
    <property type="entry name" value="SAM-dependent_MTases_sf"/>
</dbReference>
<evidence type="ECO:0000313" key="8">
    <source>
        <dbReference type="Proteomes" id="UP000317093"/>
    </source>
</evidence>
<feature type="transmembrane region" description="Helical" evidence="5">
    <location>
        <begin position="348"/>
        <end position="370"/>
    </location>
</feature>
<sequence>MTTAQGDGQVEDVSSSPRVMQGILVPCAVTFASGFGTMVYELIASRLVSGYVGQSLETWTVIIGVILAGISLGSFLGGWLADRVSTRVSIPALFGIAALFCFVTPWVVDIIGSLTTGWTGSALAWRVRLIVVGTVSFFLPGVALGTIAPTVAKWALDHELATGETVGKVYAANNLGSILGTLVAGFYLIAVFSVSTIIVITSVGLALLAAIVVPVLRSDMSAGATKPQPTIDEEGSSSGLLVPALLVFTSGFAIMMLEFVVSRLVSRHIGQSLYTWTSVIAVVLAGISLGNYLGGKLADAFSVRGLIGSLFLNASIFCLAVLPAQQLLGNTSGDWMGDPDWLSDHHRWAMRVFGLVFLCFFFPTMVLGTISPAVIKWALESHSDRGRTVGVLYAWNSLGSIFGTFVTGFFLISSLYISKLVSLSSLVLALISLPFLFGHSTRVMKAIGGVWSAAALLVAVLACVPARQFDDVVIAGWPGRQSDSEKVETVAGLLAREDEINEWSMHRRDALYSYYDESNYYTIRVDERFLDSNLMDDFEVDRNGDVVLGDDGEPMTRERHLRQLVLDALIHGYVDLEDFKYLHYEYEHIYASLSHRLLKRHQEEGQELRVLFLGGGSFTFPRYLSEFYPGIPCDVAEIDPRVTMAVKEGLGMNGANDKDFLILTDEDFILGGPGSLLDPEASNPELAEEPSDDESLVNALMMPVLKQEDRIRRRIYGVGGRVAHSFDEPVDYVLDLRSDRLIDTPEVQEARERKIPVIDERGLENLIAQPSHENIHTHHGDARQYVMTNPNVGKYDVIYGDAFNDFSVPPHLTTYEFNEQLARLLKPDGIFLANIIDIWPSSRFMGAYRNTLAKVYKHVYLFSTGSGKPSNDRATFVLACSQVPLKVDDLGQHPEDLRGLRGAVMEGELLEPVIRGGLVPLGTTSFVADGKANAFTLPEGVKDVKVTVHQYFEPQDVVVNGNAYIEYDEPPAKGTTVKVSMRPRRKEEEYDSSGEQPRFTIPLFRWNASPEPTTVEGDFVVEIHPPPIEGDLVLRPSLPLKRVGFTADGQQKRFELPSFTVTGEATGVLDPGAYTVDGNQLVFEEPPRAGSRLVVQTYSDQEIILTDDYAPVDNLTVEVTGTRID</sequence>
<dbReference type="GO" id="GO:0022857">
    <property type="term" value="F:transmembrane transporter activity"/>
    <property type="evidence" value="ECO:0007669"/>
    <property type="project" value="InterPro"/>
</dbReference>
<evidence type="ECO:0000256" key="3">
    <source>
        <dbReference type="ARBA" id="ARBA00023115"/>
    </source>
</evidence>
<feature type="transmembrane region" description="Helical" evidence="5">
    <location>
        <begin position="273"/>
        <end position="294"/>
    </location>
</feature>
<dbReference type="PANTHER" id="PTHR43317:SF1">
    <property type="entry name" value="THERMOSPERMINE SYNTHASE ACAULIS5"/>
    <property type="match status" value="1"/>
</dbReference>
<dbReference type="RefSeq" id="WP_145258408.1">
    <property type="nucleotide sequence ID" value="NZ_CP036279.1"/>
</dbReference>
<keyword evidence="1 5" id="KW-0812">Transmembrane</keyword>
<dbReference type="EMBL" id="CP036279">
    <property type="protein sequence ID" value="QDU61867.1"/>
    <property type="molecule type" value="Genomic_DNA"/>
</dbReference>
<protein>
    <submittedName>
        <fullName evidence="7">Spermidine synthase</fullName>
    </submittedName>
</protein>
<evidence type="ECO:0000313" key="7">
    <source>
        <dbReference type="EMBL" id="QDU61867.1"/>
    </source>
</evidence>
<feature type="transmembrane region" description="Helical" evidence="5">
    <location>
        <begin position="391"/>
        <end position="410"/>
    </location>
</feature>
<dbReference type="Proteomes" id="UP000317093">
    <property type="component" value="Chromosome"/>
</dbReference>